<dbReference type="Proteomes" id="UP000661894">
    <property type="component" value="Unassembled WGS sequence"/>
</dbReference>
<proteinExistence type="predicted"/>
<keyword evidence="1" id="KW-0732">Signal</keyword>
<evidence type="ECO:0000313" key="3">
    <source>
        <dbReference type="Proteomes" id="UP000661894"/>
    </source>
</evidence>
<feature type="signal peptide" evidence="1">
    <location>
        <begin position="1"/>
        <end position="20"/>
    </location>
</feature>
<name>A0ABR8Z3U0_9MICO</name>
<sequence length="147" mass="15044">MRRLLACGALALLVLVPACSDGTATPAPASPDLAAESERLTTALAALDTVTSAEARVRSGATWGQQVVIDAATSSADPEEQLAVLDRLVHAGWDTAAFVPTDVSTVLTAPGGVVLDARDLGFTHQAAGPTGLYERFGPPAADPAWRP</sequence>
<organism evidence="2 3">
    <name type="scientific">Oceanitalea stevensii</name>
    <dbReference type="NCBI Taxonomy" id="2763072"/>
    <lineage>
        <taxon>Bacteria</taxon>
        <taxon>Bacillati</taxon>
        <taxon>Actinomycetota</taxon>
        <taxon>Actinomycetes</taxon>
        <taxon>Micrococcales</taxon>
        <taxon>Bogoriellaceae</taxon>
        <taxon>Georgenia</taxon>
    </lineage>
</organism>
<keyword evidence="3" id="KW-1185">Reference proteome</keyword>
<comment type="caution">
    <text evidence="2">The sequence shown here is derived from an EMBL/GenBank/DDBJ whole genome shotgun (WGS) entry which is preliminary data.</text>
</comment>
<evidence type="ECO:0000256" key="1">
    <source>
        <dbReference type="SAM" id="SignalP"/>
    </source>
</evidence>
<reference evidence="2 3" key="1">
    <citation type="submission" date="2020-08" db="EMBL/GenBank/DDBJ databases">
        <title>A Genomic Blueprint of the Chicken Gut Microbiome.</title>
        <authorList>
            <person name="Gilroy R."/>
            <person name="Ravi A."/>
            <person name="Getino M."/>
            <person name="Pursley I."/>
            <person name="Horton D.L."/>
            <person name="Alikhan N.-F."/>
            <person name="Baker D."/>
            <person name="Gharbi K."/>
            <person name="Hall N."/>
            <person name="Watson M."/>
            <person name="Adriaenssens E.M."/>
            <person name="Foster-Nyarko E."/>
            <person name="Jarju S."/>
            <person name="Secka A."/>
            <person name="Antonio M."/>
            <person name="Oren A."/>
            <person name="Chaudhuri R."/>
            <person name="La Ragione R.M."/>
            <person name="Hildebrand F."/>
            <person name="Pallen M.J."/>
        </authorList>
    </citation>
    <scope>NUCLEOTIDE SEQUENCE [LARGE SCALE GENOMIC DNA]</scope>
    <source>
        <strain evidence="2 3">Sa1BUA1</strain>
    </source>
</reference>
<accession>A0ABR8Z3U0</accession>
<feature type="chain" id="PRO_5045246770" evidence="1">
    <location>
        <begin position="21"/>
        <end position="147"/>
    </location>
</feature>
<protein>
    <submittedName>
        <fullName evidence="2">Uncharacterized protein</fullName>
    </submittedName>
</protein>
<dbReference type="RefSeq" id="WP_251839584.1">
    <property type="nucleotide sequence ID" value="NZ_JACSPO010000004.1"/>
</dbReference>
<evidence type="ECO:0000313" key="2">
    <source>
        <dbReference type="EMBL" id="MBD8062474.1"/>
    </source>
</evidence>
<gene>
    <name evidence="2" type="ORF">H9624_09065</name>
</gene>
<dbReference type="EMBL" id="JACSPO010000004">
    <property type="protein sequence ID" value="MBD8062474.1"/>
    <property type="molecule type" value="Genomic_DNA"/>
</dbReference>